<accession>A0A1H6DUT8</accession>
<gene>
    <name evidence="2" type="ORF">SAMN05444390_11119</name>
</gene>
<reference evidence="2 3" key="1">
    <citation type="submission" date="2016-10" db="EMBL/GenBank/DDBJ databases">
        <authorList>
            <person name="de Groot N.N."/>
        </authorList>
    </citation>
    <scope>NUCLEOTIDE SEQUENCE [LARGE SCALE GENOMIC DNA]</scope>
    <source>
        <strain evidence="2 3">DSM 22012</strain>
    </source>
</reference>
<evidence type="ECO:0000256" key="1">
    <source>
        <dbReference type="SAM" id="Coils"/>
    </source>
</evidence>
<feature type="coiled-coil region" evidence="1">
    <location>
        <begin position="72"/>
        <end position="99"/>
    </location>
</feature>
<keyword evidence="3" id="KW-1185">Reference proteome</keyword>
<organism evidence="2 3">
    <name type="scientific">Marinobacterium lutimaris</name>
    <dbReference type="NCBI Taxonomy" id="568106"/>
    <lineage>
        <taxon>Bacteria</taxon>
        <taxon>Pseudomonadati</taxon>
        <taxon>Pseudomonadota</taxon>
        <taxon>Gammaproteobacteria</taxon>
        <taxon>Oceanospirillales</taxon>
        <taxon>Oceanospirillaceae</taxon>
        <taxon>Marinobacterium</taxon>
    </lineage>
</organism>
<proteinExistence type="predicted"/>
<evidence type="ECO:0000313" key="3">
    <source>
        <dbReference type="Proteomes" id="UP000236745"/>
    </source>
</evidence>
<protein>
    <submittedName>
        <fullName evidence="2">Uncharacterized protein</fullName>
    </submittedName>
</protein>
<evidence type="ECO:0000313" key="2">
    <source>
        <dbReference type="EMBL" id="SEG89117.1"/>
    </source>
</evidence>
<dbReference type="EMBL" id="FNVQ01000011">
    <property type="protein sequence ID" value="SEG89117.1"/>
    <property type="molecule type" value="Genomic_DNA"/>
</dbReference>
<dbReference type="Proteomes" id="UP000236745">
    <property type="component" value="Unassembled WGS sequence"/>
</dbReference>
<name>A0A1H6DUT8_9GAMM</name>
<sequence length="130" mass="14435">MSVPQLIKQLKSSAAAIGCRLHIYSAPLRPDWTTVVIIPDHPMAIQRFEEFGIFDGIGIPVPTADTDKIRSNSNYYRELLSLQKQFNAAERNLQALATAVSAVDSSGSQHEYSAALERTKNQIDANRKLH</sequence>
<keyword evidence="1" id="KW-0175">Coiled coil</keyword>
<dbReference type="RefSeq" id="WP_146071940.1">
    <property type="nucleotide sequence ID" value="NZ_FNVQ01000011.1"/>
</dbReference>
<dbReference type="AlphaFoldDB" id="A0A1H6DUT8"/>